<feature type="region of interest" description="Disordered" evidence="1">
    <location>
        <begin position="1"/>
        <end position="25"/>
    </location>
</feature>
<dbReference type="Proteomes" id="UP001221898">
    <property type="component" value="Unassembled WGS sequence"/>
</dbReference>
<name>A0AAD7W0V3_9TELE</name>
<reference evidence="2" key="1">
    <citation type="journal article" date="2023" name="Science">
        <title>Genome structures resolve the early diversification of teleost fishes.</title>
        <authorList>
            <person name="Parey E."/>
            <person name="Louis A."/>
            <person name="Montfort J."/>
            <person name="Bouchez O."/>
            <person name="Roques C."/>
            <person name="Iampietro C."/>
            <person name="Lluch J."/>
            <person name="Castinel A."/>
            <person name="Donnadieu C."/>
            <person name="Desvignes T."/>
            <person name="Floi Bucao C."/>
            <person name="Jouanno E."/>
            <person name="Wen M."/>
            <person name="Mejri S."/>
            <person name="Dirks R."/>
            <person name="Jansen H."/>
            <person name="Henkel C."/>
            <person name="Chen W.J."/>
            <person name="Zahm M."/>
            <person name="Cabau C."/>
            <person name="Klopp C."/>
            <person name="Thompson A.W."/>
            <person name="Robinson-Rechavi M."/>
            <person name="Braasch I."/>
            <person name="Lecointre G."/>
            <person name="Bobe J."/>
            <person name="Postlethwait J.H."/>
            <person name="Berthelot C."/>
            <person name="Roest Crollius H."/>
            <person name="Guiguen Y."/>
        </authorList>
    </citation>
    <scope>NUCLEOTIDE SEQUENCE</scope>
    <source>
        <strain evidence="2">NC1722</strain>
    </source>
</reference>
<organism evidence="2 3">
    <name type="scientific">Aldrovandia affinis</name>
    <dbReference type="NCBI Taxonomy" id="143900"/>
    <lineage>
        <taxon>Eukaryota</taxon>
        <taxon>Metazoa</taxon>
        <taxon>Chordata</taxon>
        <taxon>Craniata</taxon>
        <taxon>Vertebrata</taxon>
        <taxon>Euteleostomi</taxon>
        <taxon>Actinopterygii</taxon>
        <taxon>Neopterygii</taxon>
        <taxon>Teleostei</taxon>
        <taxon>Notacanthiformes</taxon>
        <taxon>Halosauridae</taxon>
        <taxon>Aldrovandia</taxon>
    </lineage>
</organism>
<protein>
    <submittedName>
        <fullName evidence="2">Uncharacterized protein</fullName>
    </submittedName>
</protein>
<evidence type="ECO:0000313" key="3">
    <source>
        <dbReference type="Proteomes" id="UP001221898"/>
    </source>
</evidence>
<proteinExistence type="predicted"/>
<keyword evidence="3" id="KW-1185">Reference proteome</keyword>
<accession>A0AAD7W0V3</accession>
<dbReference type="AlphaFoldDB" id="A0AAD7W0V3"/>
<gene>
    <name evidence="2" type="ORF">AAFF_G00310370</name>
</gene>
<comment type="caution">
    <text evidence="2">The sequence shown here is derived from an EMBL/GenBank/DDBJ whole genome shotgun (WGS) entry which is preliminary data.</text>
</comment>
<evidence type="ECO:0000313" key="2">
    <source>
        <dbReference type="EMBL" id="KAJ8371465.1"/>
    </source>
</evidence>
<feature type="region of interest" description="Disordered" evidence="1">
    <location>
        <begin position="53"/>
        <end position="72"/>
    </location>
</feature>
<evidence type="ECO:0000256" key="1">
    <source>
        <dbReference type="SAM" id="MobiDB-lite"/>
    </source>
</evidence>
<dbReference type="EMBL" id="JAINUG010000450">
    <property type="protein sequence ID" value="KAJ8371465.1"/>
    <property type="molecule type" value="Genomic_DNA"/>
</dbReference>
<sequence length="136" mass="14929">MAKTRQVVGEQAEADGESGESTGDEVTVASAVQRVLIKQSPYLDAFHEHLPAKVNMGPVQPPQRKGRVPQYSRGQLQELQAQFDMLEGMSVFKKPEDVDVSVEYVNPSFLIKKPGGGFRLVTAFADVGRYSKPQPP</sequence>